<name>A0A2A6JER2_9HYPH</name>
<dbReference type="AlphaFoldDB" id="A0A2A6JER2"/>
<keyword evidence="3" id="KW-1185">Reference proteome</keyword>
<evidence type="ECO:0000313" key="2">
    <source>
        <dbReference type="EMBL" id="PDT04777.1"/>
    </source>
</evidence>
<gene>
    <name evidence="2" type="ORF">CO666_08525</name>
</gene>
<feature type="transmembrane region" description="Helical" evidence="1">
    <location>
        <begin position="279"/>
        <end position="300"/>
    </location>
</feature>
<protein>
    <recommendedName>
        <fullName evidence="4">DUF4350 domain-containing protein</fullName>
    </recommendedName>
</protein>
<evidence type="ECO:0008006" key="4">
    <source>
        <dbReference type="Google" id="ProtNLM"/>
    </source>
</evidence>
<reference evidence="2 3" key="1">
    <citation type="submission" date="2017-09" db="EMBL/GenBank/DDBJ databases">
        <title>Comparative genomics of rhizobia isolated from Phaseolus vulgaris in China.</title>
        <authorList>
            <person name="Tong W."/>
        </authorList>
    </citation>
    <scope>NUCLEOTIDE SEQUENCE [LARGE SCALE GENOMIC DNA]</scope>
    <source>
        <strain evidence="2 3">C5</strain>
    </source>
</reference>
<sequence>MRNSGPLLFLGLLLALAAVAIFALSRGSDFDHSPLGNKGLELWLQAKGIPVVRSDPHIARAPSQISLRVIPLSIGQGEAAASQANQKADDAGPQNPVRESNRYALPTLIILPKWRGSVSTEGVADKSALVDLADIGSELDKIGYSDFGFARSKTGFEAAQPQLKSGEPIKIALYQAQTFERSSLPSGCRELAGTPLGALLLRCTDNPSVYLLSDPDLMNNHGLALADNASFAVSLVTLLRRAGETRPVYLDTAGLPLDRKKPVDEGRSYERSASDFKRFFAYPLSLIWGTLILVAAVCFWRGAYRFGPALPEVSANTELSKTAAIEAMARLLRLSGNDGRMTGQFVLHLLSDKAQQLFGPGAGNEAGIARLFQRLARRDPAAAKTLHSSAQALIDRGHLMTRASLHRNLETFRKSLEQDDFRPVGLKSESSSKSKN</sequence>
<organism evidence="2 3">
    <name type="scientific">Rhizobium chutanense</name>
    <dbReference type="NCBI Taxonomy" id="2035448"/>
    <lineage>
        <taxon>Bacteria</taxon>
        <taxon>Pseudomonadati</taxon>
        <taxon>Pseudomonadota</taxon>
        <taxon>Alphaproteobacteria</taxon>
        <taxon>Hyphomicrobiales</taxon>
        <taxon>Rhizobiaceae</taxon>
        <taxon>Rhizobium/Agrobacterium group</taxon>
        <taxon>Rhizobium</taxon>
    </lineage>
</organism>
<keyword evidence="1" id="KW-0472">Membrane</keyword>
<comment type="caution">
    <text evidence="2">The sequence shown here is derived from an EMBL/GenBank/DDBJ whole genome shotgun (WGS) entry which is preliminary data.</text>
</comment>
<evidence type="ECO:0000313" key="3">
    <source>
        <dbReference type="Proteomes" id="UP000220768"/>
    </source>
</evidence>
<keyword evidence="1" id="KW-1133">Transmembrane helix</keyword>
<evidence type="ECO:0000256" key="1">
    <source>
        <dbReference type="SAM" id="Phobius"/>
    </source>
</evidence>
<dbReference type="Proteomes" id="UP000220768">
    <property type="component" value="Unassembled WGS sequence"/>
</dbReference>
<dbReference type="EMBL" id="NWSV01000004">
    <property type="protein sequence ID" value="PDT04777.1"/>
    <property type="molecule type" value="Genomic_DNA"/>
</dbReference>
<keyword evidence="1" id="KW-0812">Transmembrane</keyword>
<proteinExistence type="predicted"/>
<accession>A0A2A6JER2</accession>
<dbReference type="RefSeq" id="WP_097611628.1">
    <property type="nucleotide sequence ID" value="NZ_NWSV01000004.1"/>
</dbReference>